<dbReference type="EMBL" id="MU970070">
    <property type="protein sequence ID" value="KAK9322842.1"/>
    <property type="molecule type" value="Genomic_DNA"/>
</dbReference>
<dbReference type="Proteomes" id="UP001489719">
    <property type="component" value="Unassembled WGS sequence"/>
</dbReference>
<sequence length="410" mass="42020">MPDASSPLTVSSVSSQPSTFVTITSTSDIVVTLGPSSTEIQMSPPSQPTYYPGTQWLPTTLITEAPPVTSAPTLTQPSPTTTPTSAPLPNVIAPSGGIPTIPPDSTLVQVGFTYALNYPFIVKNPLAVAQIFDYLPKGISYGLGLSIEQTVMQSIQPYETAGEQFIVSVAMMYIPTDLVNTLLLGLHTPSSAFYDNPDASVNGLMGLIDPTIPLVASADNGGSPDNSGNDSSSGSSGDSSNNNGNGGSNSNSGTSNQSTVLSGSLDVSDSPAKSSKQVIGIAVGAVAGVVVYGCLLFFLARKYRKRKQRQMSSPNMRQISPPMPYMAPASGSPYSYVTPSGSGGSGGAGGAPASGGRLGHSPTSSTRRNINASRQSRISGSHGSSSGGYVSARNQPISVPVTSENSLGWT</sequence>
<evidence type="ECO:0000313" key="1">
    <source>
        <dbReference type="EMBL" id="KAK9322842.1"/>
    </source>
</evidence>
<keyword evidence="2" id="KW-1185">Reference proteome</keyword>
<accession>A0ACC3TPM5</accession>
<organism evidence="1 2">
    <name type="scientific">Lipomyces orientalis</name>
    <dbReference type="NCBI Taxonomy" id="1233043"/>
    <lineage>
        <taxon>Eukaryota</taxon>
        <taxon>Fungi</taxon>
        <taxon>Dikarya</taxon>
        <taxon>Ascomycota</taxon>
        <taxon>Saccharomycotina</taxon>
        <taxon>Lipomycetes</taxon>
        <taxon>Lipomycetales</taxon>
        <taxon>Lipomycetaceae</taxon>
        <taxon>Lipomyces</taxon>
    </lineage>
</organism>
<protein>
    <submittedName>
        <fullName evidence="1">Uncharacterized protein</fullName>
    </submittedName>
</protein>
<reference evidence="2" key="1">
    <citation type="journal article" date="2024" name="Front. Bioeng. Biotechnol.">
        <title>Genome-scale model development and genomic sequencing of the oleaginous clade Lipomyces.</title>
        <authorList>
            <person name="Czajka J.J."/>
            <person name="Han Y."/>
            <person name="Kim J."/>
            <person name="Mondo S.J."/>
            <person name="Hofstad B.A."/>
            <person name="Robles A."/>
            <person name="Haridas S."/>
            <person name="Riley R."/>
            <person name="LaButti K."/>
            <person name="Pangilinan J."/>
            <person name="Andreopoulos W."/>
            <person name="Lipzen A."/>
            <person name="Yan J."/>
            <person name="Wang M."/>
            <person name="Ng V."/>
            <person name="Grigoriev I.V."/>
            <person name="Spatafora J.W."/>
            <person name="Magnuson J.K."/>
            <person name="Baker S.E."/>
            <person name="Pomraning K.R."/>
        </authorList>
    </citation>
    <scope>NUCLEOTIDE SEQUENCE [LARGE SCALE GENOMIC DNA]</scope>
    <source>
        <strain evidence="2">CBS 10300</strain>
    </source>
</reference>
<evidence type="ECO:0000313" key="2">
    <source>
        <dbReference type="Proteomes" id="UP001489719"/>
    </source>
</evidence>
<comment type="caution">
    <text evidence="1">The sequence shown here is derived from an EMBL/GenBank/DDBJ whole genome shotgun (WGS) entry which is preliminary data.</text>
</comment>
<proteinExistence type="predicted"/>
<name>A0ACC3TPM5_9ASCO</name>
<gene>
    <name evidence="1" type="ORF">V1517DRAFT_119937</name>
</gene>